<dbReference type="PANTHER" id="PTHR13325:SF3">
    <property type="entry name" value="MEMBRANE-BOUND TRANSCRIPTION FACTOR SITE-2 PROTEASE"/>
    <property type="match status" value="1"/>
</dbReference>
<comment type="cofactor">
    <cofactor evidence="1">
        <name>Zn(2+)</name>
        <dbReference type="ChEBI" id="CHEBI:29105"/>
    </cofactor>
</comment>
<evidence type="ECO:0000313" key="10">
    <source>
        <dbReference type="EMBL" id="TWU03829.1"/>
    </source>
</evidence>
<evidence type="ECO:0000256" key="6">
    <source>
        <dbReference type="ARBA" id="ARBA00023136"/>
    </source>
</evidence>
<evidence type="ECO:0000256" key="4">
    <source>
        <dbReference type="ARBA" id="ARBA00022692"/>
    </source>
</evidence>
<dbReference type="AlphaFoldDB" id="A0A5C6AXE4"/>
<dbReference type="GO" id="GO:0031293">
    <property type="term" value="P:membrane protein intracellular domain proteolysis"/>
    <property type="evidence" value="ECO:0007669"/>
    <property type="project" value="TreeGrafter"/>
</dbReference>
<accession>A0A5C6AXE4</accession>
<feature type="transmembrane region" description="Helical" evidence="8">
    <location>
        <begin position="256"/>
        <end position="277"/>
    </location>
</feature>
<feature type="region of interest" description="Disordered" evidence="7">
    <location>
        <begin position="95"/>
        <end position="120"/>
    </location>
</feature>
<feature type="domain" description="Peptidase M50" evidence="9">
    <location>
        <begin position="201"/>
        <end position="300"/>
    </location>
</feature>
<dbReference type="PANTHER" id="PTHR13325">
    <property type="entry name" value="PROTEASE M50 MEMBRANE-BOUND TRANSCRIPTION FACTOR SITE 2 PROTEASE"/>
    <property type="match status" value="1"/>
</dbReference>
<name>A0A5C6AXE4_9BACT</name>
<gene>
    <name evidence="10" type="ORF">Pla100_07640</name>
</gene>
<feature type="transmembrane region" description="Helical" evidence="8">
    <location>
        <begin position="392"/>
        <end position="413"/>
    </location>
</feature>
<dbReference type="GO" id="GO:0004222">
    <property type="term" value="F:metalloendopeptidase activity"/>
    <property type="evidence" value="ECO:0007669"/>
    <property type="project" value="InterPro"/>
</dbReference>
<feature type="transmembrane region" description="Helical" evidence="8">
    <location>
        <begin position="425"/>
        <end position="448"/>
    </location>
</feature>
<organism evidence="10 11">
    <name type="scientific">Neorhodopirellula pilleata</name>
    <dbReference type="NCBI Taxonomy" id="2714738"/>
    <lineage>
        <taxon>Bacteria</taxon>
        <taxon>Pseudomonadati</taxon>
        <taxon>Planctomycetota</taxon>
        <taxon>Planctomycetia</taxon>
        <taxon>Pirellulales</taxon>
        <taxon>Pirellulaceae</taxon>
        <taxon>Neorhodopirellula</taxon>
    </lineage>
</organism>
<reference evidence="10 11" key="1">
    <citation type="submission" date="2019-02" db="EMBL/GenBank/DDBJ databases">
        <title>Deep-cultivation of Planctomycetes and their phenomic and genomic characterization uncovers novel biology.</title>
        <authorList>
            <person name="Wiegand S."/>
            <person name="Jogler M."/>
            <person name="Boedeker C."/>
            <person name="Pinto D."/>
            <person name="Vollmers J."/>
            <person name="Rivas-Marin E."/>
            <person name="Kohn T."/>
            <person name="Peeters S.H."/>
            <person name="Heuer A."/>
            <person name="Rast P."/>
            <person name="Oberbeckmann S."/>
            <person name="Bunk B."/>
            <person name="Jeske O."/>
            <person name="Meyerdierks A."/>
            <person name="Storesund J.E."/>
            <person name="Kallscheuer N."/>
            <person name="Luecker S."/>
            <person name="Lage O.M."/>
            <person name="Pohl T."/>
            <person name="Merkel B.J."/>
            <person name="Hornburger P."/>
            <person name="Mueller R.-W."/>
            <person name="Bruemmer F."/>
            <person name="Labrenz M."/>
            <person name="Spormann A.M."/>
            <person name="Op Den Camp H."/>
            <person name="Overmann J."/>
            <person name="Amann R."/>
            <person name="Jetten M.S.M."/>
            <person name="Mascher T."/>
            <person name="Medema M.H."/>
            <person name="Devos D.P."/>
            <person name="Kaster A.-K."/>
            <person name="Ovreas L."/>
            <person name="Rohde M."/>
            <person name="Galperin M.Y."/>
            <person name="Jogler C."/>
        </authorList>
    </citation>
    <scope>NUCLEOTIDE SEQUENCE [LARGE SCALE GENOMIC DNA]</scope>
    <source>
        <strain evidence="10 11">Pla100</strain>
    </source>
</reference>
<feature type="transmembrane region" description="Helical" evidence="8">
    <location>
        <begin position="363"/>
        <end position="386"/>
    </location>
</feature>
<dbReference type="InterPro" id="IPR001193">
    <property type="entry name" value="MBTPS2"/>
</dbReference>
<sequence>MRLCVADDVRVWPVHERGELVYRVELPHSHQFFRVGYREYFLMSLLDGQTSLPQACSLATARLGREAPTADEANTIVRWLLQNKIVHDVDEQALGQSRRSHRYPDRSTDHSGSSSVAGKPKTIGGLMGRFNPFWVPFSIPRVERWLAPLAIGLAPVLAPPAIWAGAVLILIALILFGCHHVEFVSESVELFDPRKWVWLGIGFVGLKAIHELGHAIACYRQGCRVNRGGVVFVLMAPLAFVDVTSCWRLESRWSRMWVSAAGMWVEAVIAAAAMIVWTIHDEPLSRSICQGVVMTAGVTTILFNANVLMRFDGYHILADWVDIPNLAGEGQASVGRFARRFFLGQSERRASGLIGWRQRFTQVYGIAAIVWKVLVCLTLSLAASVMFHGAGVVIAVIGGVLWLGVPAARLIGFMRTLKDRNPIQFFRGIVLGGATGLVSLAFVFWMPLPSLVCIPVISEFSPSTVVRVRASGFVDKIYVADQQQVLTGQPLLRLVNEELDQELRSLQIDQQRVEVLLRQAFSQSDEAEVLSLKQQAVAIEQQWQQVKRRHSDLLVRADRDGHVVAANLASLRGTYLSEGDTLMNIVGEGDLELIALLSPEHMGTLRPTCGEPIRIRTASRESFETRWKVIQPRASDRLPFPALAALNGGPLPTKHDRDASGDDGLRLVQPHFQGLLVTPRHPSIGHQAGIRFQAETLTAGYPLGLRIQFWFQEDWIGGK</sequence>
<dbReference type="EMBL" id="SJPM01000001">
    <property type="protein sequence ID" value="TWU03829.1"/>
    <property type="molecule type" value="Genomic_DNA"/>
</dbReference>
<dbReference type="OrthoDB" id="9759690at2"/>
<proteinExistence type="inferred from homology"/>
<dbReference type="GO" id="GO:0016020">
    <property type="term" value="C:membrane"/>
    <property type="evidence" value="ECO:0007669"/>
    <property type="project" value="InterPro"/>
</dbReference>
<dbReference type="GO" id="GO:0012505">
    <property type="term" value="C:endomembrane system"/>
    <property type="evidence" value="ECO:0007669"/>
    <property type="project" value="UniProtKB-SubCell"/>
</dbReference>
<evidence type="ECO:0000256" key="5">
    <source>
        <dbReference type="ARBA" id="ARBA00022989"/>
    </source>
</evidence>
<keyword evidence="6 8" id="KW-0472">Membrane</keyword>
<protein>
    <submittedName>
        <fullName evidence="10">Peptidase family M50</fullName>
    </submittedName>
</protein>
<feature type="transmembrane region" description="Helical" evidence="8">
    <location>
        <begin position="196"/>
        <end position="217"/>
    </location>
</feature>
<dbReference type="Pfam" id="PF02163">
    <property type="entry name" value="Peptidase_M50"/>
    <property type="match status" value="1"/>
</dbReference>
<evidence type="ECO:0000259" key="9">
    <source>
        <dbReference type="Pfam" id="PF02163"/>
    </source>
</evidence>
<comment type="similarity">
    <text evidence="3">Belongs to the peptidase M50B family.</text>
</comment>
<keyword evidence="5 8" id="KW-1133">Transmembrane helix</keyword>
<comment type="caution">
    <text evidence="10">The sequence shown here is derived from an EMBL/GenBank/DDBJ whole genome shotgun (WGS) entry which is preliminary data.</text>
</comment>
<keyword evidence="11" id="KW-1185">Reference proteome</keyword>
<evidence type="ECO:0000313" key="11">
    <source>
        <dbReference type="Proteomes" id="UP000316213"/>
    </source>
</evidence>
<dbReference type="GO" id="GO:0005737">
    <property type="term" value="C:cytoplasm"/>
    <property type="evidence" value="ECO:0007669"/>
    <property type="project" value="TreeGrafter"/>
</dbReference>
<feature type="transmembrane region" description="Helical" evidence="8">
    <location>
        <begin position="149"/>
        <end position="176"/>
    </location>
</feature>
<evidence type="ECO:0000256" key="1">
    <source>
        <dbReference type="ARBA" id="ARBA00001947"/>
    </source>
</evidence>
<dbReference type="InterPro" id="IPR008915">
    <property type="entry name" value="Peptidase_M50"/>
</dbReference>
<evidence type="ECO:0000256" key="8">
    <source>
        <dbReference type="SAM" id="Phobius"/>
    </source>
</evidence>
<evidence type="ECO:0000256" key="7">
    <source>
        <dbReference type="SAM" id="MobiDB-lite"/>
    </source>
</evidence>
<dbReference type="RefSeq" id="WP_146576269.1">
    <property type="nucleotide sequence ID" value="NZ_SJPM01000001.1"/>
</dbReference>
<comment type="subcellular location">
    <subcellularLocation>
        <location evidence="2">Endomembrane system</location>
        <topology evidence="2">Multi-pass membrane protein</topology>
    </subcellularLocation>
</comment>
<evidence type="ECO:0000256" key="2">
    <source>
        <dbReference type="ARBA" id="ARBA00004127"/>
    </source>
</evidence>
<keyword evidence="4 8" id="KW-0812">Transmembrane</keyword>
<dbReference type="Proteomes" id="UP000316213">
    <property type="component" value="Unassembled WGS sequence"/>
</dbReference>
<evidence type="ECO:0000256" key="3">
    <source>
        <dbReference type="ARBA" id="ARBA00007931"/>
    </source>
</evidence>